<proteinExistence type="predicted"/>
<sequence>MGMGRVRSRVALAWCWIAAFVCGTSNAFVPPVYSHAFERPEKHKAAFRISMVRNIDLPECLVFYGVESFRTNDVGLRSLLDECEQTGTAVVLIGNQAQFTAPLLTPVQFRATVHPPPNPYDLLVALESVTIQPRPFGGSAGFGQKPADPERTPLPARTVVLCTTLDQTRAARAVGTRVVCLEDNDLADAVVDGIDFWLDDIATPGSFWLNPPHPKDDQGNKVDPEWLVENYLLPEQHECADRIDNGKDIDEDDMRRILADLAPLQ</sequence>
<dbReference type="EMBL" id="OU594961">
    <property type="protein sequence ID" value="CAG9285575.1"/>
    <property type="molecule type" value="Genomic_DNA"/>
</dbReference>
<keyword evidence="1" id="KW-0732">Signal</keyword>
<feature type="signal peptide" evidence="1">
    <location>
        <begin position="1"/>
        <end position="27"/>
    </location>
</feature>
<evidence type="ECO:0000256" key="1">
    <source>
        <dbReference type="SAM" id="SignalP"/>
    </source>
</evidence>
<evidence type="ECO:0000313" key="2">
    <source>
        <dbReference type="EMBL" id="CAG9285575.1"/>
    </source>
</evidence>
<feature type="chain" id="PRO_5035458044" evidence="1">
    <location>
        <begin position="28"/>
        <end position="265"/>
    </location>
</feature>
<dbReference type="Proteomes" id="UP000836788">
    <property type="component" value="Chromosome 20"/>
</dbReference>
<protein>
    <submittedName>
        <fullName evidence="2">Uncharacterized protein</fullName>
    </submittedName>
</protein>
<dbReference type="AlphaFoldDB" id="A0A8J9X4Q5"/>
<dbReference type="OMA" id="RECERVP"/>
<accession>A0A8J9X4Q5</accession>
<organism evidence="2">
    <name type="scientific">Phaeodactylum tricornutum</name>
    <name type="common">Diatom</name>
    <dbReference type="NCBI Taxonomy" id="2850"/>
    <lineage>
        <taxon>Eukaryota</taxon>
        <taxon>Sar</taxon>
        <taxon>Stramenopiles</taxon>
        <taxon>Ochrophyta</taxon>
        <taxon>Bacillariophyta</taxon>
        <taxon>Bacillariophyceae</taxon>
        <taxon>Bacillariophycidae</taxon>
        <taxon>Naviculales</taxon>
        <taxon>Phaeodactylaceae</taxon>
        <taxon>Phaeodactylum</taxon>
    </lineage>
</organism>
<reference evidence="2" key="1">
    <citation type="submission" date="2022-02" db="EMBL/GenBank/DDBJ databases">
        <authorList>
            <person name="Giguere J D."/>
        </authorList>
    </citation>
    <scope>NUCLEOTIDE SEQUENCE</scope>
    <source>
        <strain evidence="2">CCAP 1055/1</strain>
    </source>
</reference>
<name>A0A8J9X4Q5_PHATR</name>
<gene>
    <name evidence="2" type="ORF">PTTT1_LOCUS29509</name>
</gene>